<sequence length="288" mass="31662">MKVTRLAVYPLKSAAGSCVDESVIGAIGLEHDRRWVALDELGNRVSARECPALLGITAVAQAGGLRLRSRGGAVIDVETPDAHAPVVATQMSRIDELAVASGASSLWLSSEVGRTVRLAYQHQEFSRDIGANHGGRPGEAMSLADAGPLLLVSEASIDRLRELVLRETGQEWVDRETAVERFRPNIVVEATDPFEEDGWDKISIGEVSYRFGEHCDRCSVVGIDRSTLVAMSEPIRTMARHRKFEGKTWLGIRLIPEMSHEDRATIRVGDAVVVRQQHPDGVGRRRRR</sequence>
<dbReference type="InterPro" id="IPR005302">
    <property type="entry name" value="MoCF_Sase_C"/>
</dbReference>
<dbReference type="STRING" id="55544.A0A4D9DJM5"/>
<dbReference type="SUPFAM" id="SSF50800">
    <property type="entry name" value="PK beta-barrel domain-like"/>
    <property type="match status" value="1"/>
</dbReference>
<dbReference type="OrthoDB" id="420046at2759"/>
<dbReference type="Proteomes" id="UP000297703">
    <property type="component" value="Unassembled WGS sequence"/>
</dbReference>
<organism evidence="2 3">
    <name type="scientific">Platysternon megacephalum</name>
    <name type="common">big-headed turtle</name>
    <dbReference type="NCBI Taxonomy" id="55544"/>
    <lineage>
        <taxon>Eukaryota</taxon>
        <taxon>Metazoa</taxon>
        <taxon>Chordata</taxon>
        <taxon>Craniata</taxon>
        <taxon>Vertebrata</taxon>
        <taxon>Euteleostomi</taxon>
        <taxon>Archelosauria</taxon>
        <taxon>Testudinata</taxon>
        <taxon>Testudines</taxon>
        <taxon>Cryptodira</taxon>
        <taxon>Durocryptodira</taxon>
        <taxon>Testudinoidea</taxon>
        <taxon>Platysternidae</taxon>
        <taxon>Platysternon</taxon>
    </lineage>
</organism>
<dbReference type="GO" id="GO:0030151">
    <property type="term" value="F:molybdenum ion binding"/>
    <property type="evidence" value="ECO:0007669"/>
    <property type="project" value="InterPro"/>
</dbReference>
<dbReference type="InterPro" id="IPR005303">
    <property type="entry name" value="MOCOS_middle"/>
</dbReference>
<evidence type="ECO:0000313" key="2">
    <source>
        <dbReference type="EMBL" id="TFJ95212.1"/>
    </source>
</evidence>
<evidence type="ECO:0000259" key="1">
    <source>
        <dbReference type="PROSITE" id="PS51340"/>
    </source>
</evidence>
<dbReference type="PANTHER" id="PTHR14237:SF19">
    <property type="entry name" value="MITOCHONDRIAL AMIDOXIME REDUCING COMPONENT 1"/>
    <property type="match status" value="1"/>
</dbReference>
<name>A0A4D9DJM5_9SAUR</name>
<dbReference type="AlphaFoldDB" id="A0A4D9DJM5"/>
<dbReference type="Pfam" id="PF03473">
    <property type="entry name" value="MOSC"/>
    <property type="match status" value="1"/>
</dbReference>
<keyword evidence="3" id="KW-1185">Reference proteome</keyword>
<dbReference type="EMBL" id="QXTE01011918">
    <property type="protein sequence ID" value="TFJ95212.1"/>
    <property type="molecule type" value="Genomic_DNA"/>
</dbReference>
<dbReference type="Pfam" id="PF03476">
    <property type="entry name" value="MOSC_N"/>
    <property type="match status" value="1"/>
</dbReference>
<protein>
    <submittedName>
        <fullName evidence="2">3-oxoacyl-ACP reductase</fullName>
    </submittedName>
</protein>
<accession>A0A4D9DJM5</accession>
<reference evidence="2 3" key="2">
    <citation type="submission" date="2019-04" db="EMBL/GenBank/DDBJ databases">
        <title>The genome sequence of big-headed turtle.</title>
        <authorList>
            <person name="Gong S."/>
        </authorList>
    </citation>
    <scope>NUCLEOTIDE SEQUENCE [LARGE SCALE GENOMIC DNA]</scope>
    <source>
        <strain evidence="2">DO16091913</strain>
        <tissue evidence="2">Muscle</tissue>
    </source>
</reference>
<proteinExistence type="predicted"/>
<feature type="domain" description="MOSC" evidence="1">
    <location>
        <begin position="110"/>
        <end position="275"/>
    </location>
</feature>
<dbReference type="PROSITE" id="PS51340">
    <property type="entry name" value="MOSC"/>
    <property type="match status" value="1"/>
</dbReference>
<comment type="caution">
    <text evidence="2">The sequence shown here is derived from an EMBL/GenBank/DDBJ whole genome shotgun (WGS) entry which is preliminary data.</text>
</comment>
<dbReference type="InterPro" id="IPR011037">
    <property type="entry name" value="Pyrv_Knase-like_insert_dom_sf"/>
</dbReference>
<gene>
    <name evidence="2" type="ORF">DR999_PMT23319</name>
</gene>
<evidence type="ECO:0000313" key="3">
    <source>
        <dbReference type="Proteomes" id="UP000297703"/>
    </source>
</evidence>
<dbReference type="PANTHER" id="PTHR14237">
    <property type="entry name" value="MOLYBDOPTERIN COFACTOR SULFURASE MOSC"/>
    <property type="match status" value="1"/>
</dbReference>
<dbReference type="SUPFAM" id="SSF141673">
    <property type="entry name" value="MOSC N-terminal domain-like"/>
    <property type="match status" value="1"/>
</dbReference>
<dbReference type="GO" id="GO:0003824">
    <property type="term" value="F:catalytic activity"/>
    <property type="evidence" value="ECO:0007669"/>
    <property type="project" value="InterPro"/>
</dbReference>
<dbReference type="GO" id="GO:0030170">
    <property type="term" value="F:pyridoxal phosphate binding"/>
    <property type="evidence" value="ECO:0007669"/>
    <property type="project" value="InterPro"/>
</dbReference>
<reference evidence="2 3" key="1">
    <citation type="submission" date="2019-04" db="EMBL/GenBank/DDBJ databases">
        <title>Draft genome of the big-headed turtle Platysternon megacephalum.</title>
        <authorList>
            <person name="Gong S."/>
        </authorList>
    </citation>
    <scope>NUCLEOTIDE SEQUENCE [LARGE SCALE GENOMIC DNA]</scope>
    <source>
        <strain evidence="2">DO16091913</strain>
        <tissue evidence="2">Muscle</tissue>
    </source>
</reference>